<evidence type="ECO:0000256" key="22">
    <source>
        <dbReference type="ARBA" id="ARBA00048592"/>
    </source>
</evidence>
<dbReference type="Pfam" id="PF00441">
    <property type="entry name" value="Acyl-CoA_dh_1"/>
    <property type="match status" value="1"/>
</dbReference>
<sequence>MSVITTVDATRAIAGAGMLPRRVLTSLPLRSSVRWFRGAVASKLRHDQEHIPPPPITQLNESETIHEPKSLVKRFGDEAVKPLVRQMDDSSTMDERVISGMFENGFMGVEIPFEYGGPGATFFDVILIVEELAKVDPSVAVFNDVQNTLVAPLIIEYGSQLQKEKYLSRIHSDWVGSFCLSESSSGSDAFALKTTAKKDGDDYIITGSKLWISNAGHAHFFLVMANVDPSKGYKGITTFLVDRHQKGVEVGKKEDKLGIRASSTCPVHFDDVRVNKDMVLGEVGKGYKMAIECLNAGRIGIGAQMVGLSQGCFDATIPYLQERKQFGKRIIDFQGMQHQIADIATQIEAARLLVYNAARMKEASIDFVKEAAMAKWYSSVVATNTTSKCLEWMGGVGFTKSYPVEKYYRDCKIGTIYEGTSNIQLNTIAKLIDLEHKHG</sequence>
<evidence type="ECO:0000256" key="16">
    <source>
        <dbReference type="ARBA" id="ARBA00039036"/>
    </source>
</evidence>
<evidence type="ECO:0000256" key="3">
    <source>
        <dbReference type="ARBA" id="ARBA00005198"/>
    </source>
</evidence>
<dbReference type="Gene3D" id="1.10.540.10">
    <property type="entry name" value="Acyl-CoA dehydrogenase/oxidase, N-terminal domain"/>
    <property type="match status" value="1"/>
</dbReference>
<evidence type="ECO:0000256" key="13">
    <source>
        <dbReference type="ARBA" id="ARBA00023098"/>
    </source>
</evidence>
<dbReference type="GO" id="GO:0006631">
    <property type="term" value="P:fatty acid metabolic process"/>
    <property type="evidence" value="ECO:0007669"/>
    <property type="project" value="UniProtKB-KW"/>
</dbReference>
<comment type="subunit">
    <text evidence="5">Homotetramer.</text>
</comment>
<comment type="catalytic activity">
    <reaction evidence="25">
        <text>(2S)-2-methylbutanoyl-CoA + oxidized [electron-transfer flavoprotein] + H(+) = (2E)-2-methylbut-2-enoyl-CoA + reduced [electron-transfer flavoprotein]</text>
        <dbReference type="Rhea" id="RHEA:48256"/>
        <dbReference type="Rhea" id="RHEA-COMP:10685"/>
        <dbReference type="Rhea" id="RHEA-COMP:10686"/>
        <dbReference type="ChEBI" id="CHEBI:15378"/>
        <dbReference type="ChEBI" id="CHEBI:57337"/>
        <dbReference type="ChEBI" id="CHEBI:57692"/>
        <dbReference type="ChEBI" id="CHEBI:58307"/>
        <dbReference type="ChEBI" id="CHEBI:88166"/>
    </reaction>
    <physiologicalReaction direction="left-to-right" evidence="25">
        <dbReference type="Rhea" id="RHEA:48257"/>
    </physiologicalReaction>
</comment>
<dbReference type="CDD" id="cd01158">
    <property type="entry name" value="SCAD_SBCAD"/>
    <property type="match status" value="1"/>
</dbReference>
<evidence type="ECO:0000256" key="23">
    <source>
        <dbReference type="ARBA" id="ARBA00049096"/>
    </source>
</evidence>
<keyword evidence="14" id="KW-0496">Mitochondrion</keyword>
<reference evidence="31 32" key="2">
    <citation type="submission" date="2018-11" db="EMBL/GenBank/DDBJ databases">
        <authorList>
            <consortium name="Pathogen Informatics"/>
        </authorList>
    </citation>
    <scope>NUCLEOTIDE SEQUENCE [LARGE SCALE GENOMIC DNA]</scope>
</reference>
<dbReference type="InterPro" id="IPR009100">
    <property type="entry name" value="AcylCoA_DH/oxidase_NM_dom_sf"/>
</dbReference>
<gene>
    <name evidence="31" type="ORF">TCNE_LOCUS14000</name>
</gene>
<organism evidence="32 33">
    <name type="scientific">Toxocara canis</name>
    <name type="common">Canine roundworm</name>
    <dbReference type="NCBI Taxonomy" id="6265"/>
    <lineage>
        <taxon>Eukaryota</taxon>
        <taxon>Metazoa</taxon>
        <taxon>Ecdysozoa</taxon>
        <taxon>Nematoda</taxon>
        <taxon>Chromadorea</taxon>
        <taxon>Rhabditida</taxon>
        <taxon>Spirurina</taxon>
        <taxon>Ascaridomorpha</taxon>
        <taxon>Ascaridoidea</taxon>
        <taxon>Toxocaridae</taxon>
        <taxon>Toxocara</taxon>
    </lineage>
</organism>
<evidence type="ECO:0000256" key="9">
    <source>
        <dbReference type="ARBA" id="ARBA00022832"/>
    </source>
</evidence>
<dbReference type="SUPFAM" id="SSF47203">
    <property type="entry name" value="Acyl-CoA dehydrogenase C-terminal domain-like"/>
    <property type="match status" value="1"/>
</dbReference>
<dbReference type="InterPro" id="IPR009075">
    <property type="entry name" value="AcylCo_DH/oxidase_C"/>
</dbReference>
<dbReference type="Proteomes" id="UP000050794">
    <property type="component" value="Unassembled WGS sequence"/>
</dbReference>
<accession>A0A183UZT0</accession>
<evidence type="ECO:0000259" key="30">
    <source>
        <dbReference type="Pfam" id="PF02771"/>
    </source>
</evidence>
<dbReference type="PANTHER" id="PTHR43884:SF1">
    <property type="entry name" value="SHORT_BRANCHED CHAIN SPECIFIC ACYL-COA DEHYDROGENASE, MITOCHONDRIAL"/>
    <property type="match status" value="1"/>
</dbReference>
<keyword evidence="7 27" id="KW-0285">Flavoprotein</keyword>
<evidence type="ECO:0000256" key="12">
    <source>
        <dbReference type="ARBA" id="ARBA00023002"/>
    </source>
</evidence>
<keyword evidence="10" id="KW-0809">Transit peptide</keyword>
<keyword evidence="9" id="KW-0276">Fatty acid metabolism</keyword>
<keyword evidence="12 27" id="KW-0560">Oxidoreductase</keyword>
<evidence type="ECO:0000256" key="7">
    <source>
        <dbReference type="ARBA" id="ARBA00022630"/>
    </source>
</evidence>
<dbReference type="FunFam" id="1.20.140.10:FF:000002">
    <property type="entry name" value="Acyl-CoA dehydrogenase short/branched chain"/>
    <property type="match status" value="1"/>
</dbReference>
<dbReference type="SUPFAM" id="SSF56645">
    <property type="entry name" value="Acyl-CoA dehydrogenase NM domain-like"/>
    <property type="match status" value="1"/>
</dbReference>
<dbReference type="GO" id="GO:0046395">
    <property type="term" value="P:carboxylic acid catabolic process"/>
    <property type="evidence" value="ECO:0007669"/>
    <property type="project" value="UniProtKB-ARBA"/>
</dbReference>
<dbReference type="InterPro" id="IPR006091">
    <property type="entry name" value="Acyl-CoA_Oxase/DH_mid-dom"/>
</dbReference>
<comment type="subcellular location">
    <subcellularLocation>
        <location evidence="2">Mitochondrion matrix</location>
    </subcellularLocation>
</comment>
<dbReference type="PROSITE" id="PS00072">
    <property type="entry name" value="ACYL_COA_DH_1"/>
    <property type="match status" value="1"/>
</dbReference>
<comment type="catalytic activity">
    <reaction evidence="20">
        <text>2-methylbutanoyl-CoA + oxidized [electron-transfer flavoprotein] + H(+) = (2E)-2-methylbut-2-enoyl-CoA + reduced [electron-transfer flavoprotein]</text>
        <dbReference type="Rhea" id="RHEA:43780"/>
        <dbReference type="Rhea" id="RHEA-COMP:10685"/>
        <dbReference type="Rhea" id="RHEA-COMP:10686"/>
        <dbReference type="ChEBI" id="CHEBI:15378"/>
        <dbReference type="ChEBI" id="CHEBI:57336"/>
        <dbReference type="ChEBI" id="CHEBI:57337"/>
        <dbReference type="ChEBI" id="CHEBI:57692"/>
        <dbReference type="ChEBI" id="CHEBI:58307"/>
        <dbReference type="EC" id="1.3.8.5"/>
    </reaction>
    <physiologicalReaction direction="left-to-right" evidence="20">
        <dbReference type="Rhea" id="RHEA:43781"/>
    </physiologicalReaction>
</comment>
<evidence type="ECO:0000256" key="19">
    <source>
        <dbReference type="ARBA" id="ARBA00042821"/>
    </source>
</evidence>
<dbReference type="InterPro" id="IPR013786">
    <property type="entry name" value="AcylCoA_DH/ox_N"/>
</dbReference>
<evidence type="ECO:0000259" key="29">
    <source>
        <dbReference type="Pfam" id="PF02770"/>
    </source>
</evidence>
<keyword evidence="32" id="KW-1185">Reference proteome</keyword>
<dbReference type="WBParaSite" id="TCNE_0001400001-mRNA-1">
    <property type="protein sequence ID" value="TCNE_0001400001-mRNA-1"/>
    <property type="gene ID" value="TCNE_0001400001"/>
</dbReference>
<evidence type="ECO:0000256" key="4">
    <source>
        <dbReference type="ARBA" id="ARBA00009347"/>
    </source>
</evidence>
<protein>
    <recommendedName>
        <fullName evidence="17">Short/branched chain specific acyl-CoA dehydrogenase, mitochondrial</fullName>
        <ecNumber evidence="16">1.3.8.5</ecNumber>
    </recommendedName>
    <alternativeName>
        <fullName evidence="19">2-methyl branched chain acyl-CoA dehydrogenase</fullName>
    </alternativeName>
    <alternativeName>
        <fullName evidence="18">2-methylbutyryl-coenzyme A dehydrogenase</fullName>
    </alternativeName>
</protein>
<feature type="domain" description="Acyl-CoA oxidase/dehydrogenase middle" evidence="29">
    <location>
        <begin position="177"/>
        <end position="272"/>
    </location>
</feature>
<evidence type="ECO:0000256" key="24">
    <source>
        <dbReference type="ARBA" id="ARBA00049192"/>
    </source>
</evidence>
<keyword evidence="6" id="KW-0597">Phosphoprotein</keyword>
<evidence type="ECO:0000256" key="8">
    <source>
        <dbReference type="ARBA" id="ARBA00022827"/>
    </source>
</evidence>
<keyword evidence="11" id="KW-0007">Acetylation</keyword>
<comment type="catalytic activity">
    <reaction evidence="22">
        <text>(2R)-2-methylbutanoyl-CoA + oxidized [electron-transfer flavoprotein] + H(+) = ethylacryloyl-CoA + reduced [electron-transfer flavoprotein]</text>
        <dbReference type="Rhea" id="RHEA:65296"/>
        <dbReference type="Rhea" id="RHEA-COMP:10685"/>
        <dbReference type="Rhea" id="RHEA-COMP:10686"/>
        <dbReference type="ChEBI" id="CHEBI:15378"/>
        <dbReference type="ChEBI" id="CHEBI:57692"/>
        <dbReference type="ChEBI" id="CHEBI:58307"/>
        <dbReference type="ChEBI" id="CHEBI:156439"/>
        <dbReference type="ChEBI" id="CHEBI:156440"/>
    </reaction>
    <physiologicalReaction direction="left-to-right" evidence="22">
        <dbReference type="Rhea" id="RHEA:65297"/>
    </physiologicalReaction>
</comment>
<dbReference type="GO" id="GO:0003853">
    <property type="term" value="F:short-chain 2-methyl fatty acyl-CoA dehydrogenase activity"/>
    <property type="evidence" value="ECO:0007669"/>
    <property type="project" value="UniProtKB-EC"/>
</dbReference>
<proteinExistence type="inferred from homology"/>
<keyword evidence="13" id="KW-0443">Lipid metabolism</keyword>
<feature type="domain" description="Acyl-CoA dehydrogenase/oxidase C-terminal" evidence="28">
    <location>
        <begin position="284"/>
        <end position="430"/>
    </location>
</feature>
<comment type="similarity">
    <text evidence="4 27">Belongs to the acyl-CoA dehydrogenase family.</text>
</comment>
<dbReference type="InterPro" id="IPR006089">
    <property type="entry name" value="Acyl-CoA_DH_CS"/>
</dbReference>
<evidence type="ECO:0000256" key="14">
    <source>
        <dbReference type="ARBA" id="ARBA00023128"/>
    </source>
</evidence>
<evidence type="ECO:0000256" key="15">
    <source>
        <dbReference type="ARBA" id="ARBA00037895"/>
    </source>
</evidence>
<comment type="catalytic activity">
    <reaction evidence="26">
        <text>2-methylpropanoyl-CoA + oxidized [electron-transfer flavoprotein] + H(+) = 2-methylpropenoyl-CoA + reduced [electron-transfer flavoprotein]</text>
        <dbReference type="Rhea" id="RHEA:44180"/>
        <dbReference type="Rhea" id="RHEA-COMP:10685"/>
        <dbReference type="Rhea" id="RHEA-COMP:10686"/>
        <dbReference type="ChEBI" id="CHEBI:15378"/>
        <dbReference type="ChEBI" id="CHEBI:57338"/>
        <dbReference type="ChEBI" id="CHEBI:57692"/>
        <dbReference type="ChEBI" id="CHEBI:58307"/>
        <dbReference type="ChEBI" id="CHEBI:62500"/>
    </reaction>
    <physiologicalReaction direction="left-to-right" evidence="26">
        <dbReference type="Rhea" id="RHEA:44181"/>
    </physiologicalReaction>
</comment>
<reference evidence="33" key="1">
    <citation type="submission" date="2016-06" db="UniProtKB">
        <authorList>
            <consortium name="WormBaseParasite"/>
        </authorList>
    </citation>
    <scope>IDENTIFICATION</scope>
</reference>
<evidence type="ECO:0000256" key="17">
    <source>
        <dbReference type="ARBA" id="ARBA00039850"/>
    </source>
</evidence>
<feature type="domain" description="Acyl-CoA dehydrogenase/oxidase N-terminal" evidence="30">
    <location>
        <begin position="69"/>
        <end position="171"/>
    </location>
</feature>
<dbReference type="InterPro" id="IPR037069">
    <property type="entry name" value="AcylCoA_DH/ox_N_sf"/>
</dbReference>
<dbReference type="InterPro" id="IPR046373">
    <property type="entry name" value="Acyl-CoA_Oxase/DH_mid-dom_sf"/>
</dbReference>
<evidence type="ECO:0000256" key="18">
    <source>
        <dbReference type="ARBA" id="ARBA00041537"/>
    </source>
</evidence>
<name>A0A183UZT0_TOXCA</name>
<dbReference type="InterPro" id="IPR036250">
    <property type="entry name" value="AcylCo_DH-like_C"/>
</dbReference>
<evidence type="ECO:0000256" key="2">
    <source>
        <dbReference type="ARBA" id="ARBA00004305"/>
    </source>
</evidence>
<evidence type="ECO:0000256" key="10">
    <source>
        <dbReference type="ARBA" id="ARBA00022946"/>
    </source>
</evidence>
<dbReference type="GO" id="GO:0050660">
    <property type="term" value="F:flavin adenine dinucleotide binding"/>
    <property type="evidence" value="ECO:0007669"/>
    <property type="project" value="InterPro"/>
</dbReference>
<dbReference type="PANTHER" id="PTHR43884">
    <property type="entry name" value="ACYL-COA DEHYDROGENASE"/>
    <property type="match status" value="1"/>
</dbReference>
<evidence type="ECO:0000313" key="33">
    <source>
        <dbReference type="WBParaSite" id="TCNE_0001400001-mRNA-1"/>
    </source>
</evidence>
<comment type="catalytic activity">
    <reaction evidence="21">
        <text>valproyl-CoA + oxidized [electron-transfer flavoprotein] + H(+) = (2E)-2-propylpent-2-enoyl-CoA + reduced [electron-transfer flavoprotein]</text>
        <dbReference type="Rhea" id="RHEA:65344"/>
        <dbReference type="Rhea" id="RHEA-COMP:10685"/>
        <dbReference type="Rhea" id="RHEA-COMP:10686"/>
        <dbReference type="ChEBI" id="CHEBI:15378"/>
        <dbReference type="ChEBI" id="CHEBI:57692"/>
        <dbReference type="ChEBI" id="CHEBI:58307"/>
        <dbReference type="ChEBI" id="CHEBI:156457"/>
        <dbReference type="ChEBI" id="CHEBI:156458"/>
    </reaction>
    <physiologicalReaction direction="left-to-right" evidence="21">
        <dbReference type="Rhea" id="RHEA:65345"/>
    </physiologicalReaction>
</comment>
<evidence type="ECO:0000313" key="31">
    <source>
        <dbReference type="EMBL" id="VDM45321.1"/>
    </source>
</evidence>
<dbReference type="FunFam" id="1.10.540.10:FF:000012">
    <property type="entry name" value="Acyl-CoA dehydrogenase short/branched chain"/>
    <property type="match status" value="1"/>
</dbReference>
<keyword evidence="8 27" id="KW-0274">FAD</keyword>
<evidence type="ECO:0000313" key="32">
    <source>
        <dbReference type="Proteomes" id="UP000050794"/>
    </source>
</evidence>
<comment type="catalytic activity">
    <reaction evidence="23">
        <text>butanoyl-CoA + oxidized [electron-transfer flavoprotein] + H(+) = (2E)-butenoyl-CoA + reduced [electron-transfer flavoprotein]</text>
        <dbReference type="Rhea" id="RHEA:24004"/>
        <dbReference type="Rhea" id="RHEA-COMP:10685"/>
        <dbReference type="Rhea" id="RHEA-COMP:10686"/>
        <dbReference type="ChEBI" id="CHEBI:15378"/>
        <dbReference type="ChEBI" id="CHEBI:57332"/>
        <dbReference type="ChEBI" id="CHEBI:57371"/>
        <dbReference type="ChEBI" id="CHEBI:57692"/>
        <dbReference type="ChEBI" id="CHEBI:58307"/>
    </reaction>
    <physiologicalReaction direction="left-to-right" evidence="23">
        <dbReference type="Rhea" id="RHEA:24005"/>
    </physiologicalReaction>
</comment>
<dbReference type="Gene3D" id="2.40.110.10">
    <property type="entry name" value="Butyryl-CoA Dehydrogenase, subunit A, domain 2"/>
    <property type="match status" value="1"/>
</dbReference>
<evidence type="ECO:0000256" key="27">
    <source>
        <dbReference type="RuleBase" id="RU362125"/>
    </source>
</evidence>
<evidence type="ECO:0000256" key="21">
    <source>
        <dbReference type="ARBA" id="ARBA00048307"/>
    </source>
</evidence>
<dbReference type="EMBL" id="UYWY01022009">
    <property type="protein sequence ID" value="VDM45321.1"/>
    <property type="molecule type" value="Genomic_DNA"/>
</dbReference>
<comment type="pathway">
    <text evidence="15">Amino-acid degradation; L-isoleucine degradation.</text>
</comment>
<evidence type="ECO:0000256" key="11">
    <source>
        <dbReference type="ARBA" id="ARBA00022990"/>
    </source>
</evidence>
<dbReference type="GO" id="GO:0005759">
    <property type="term" value="C:mitochondrial matrix"/>
    <property type="evidence" value="ECO:0007669"/>
    <property type="project" value="UniProtKB-SubCell"/>
</dbReference>
<evidence type="ECO:0000259" key="28">
    <source>
        <dbReference type="Pfam" id="PF00441"/>
    </source>
</evidence>
<comment type="pathway">
    <text evidence="3">Lipid metabolism; mitochondrial fatty acid beta-oxidation.</text>
</comment>
<evidence type="ECO:0000256" key="5">
    <source>
        <dbReference type="ARBA" id="ARBA00011881"/>
    </source>
</evidence>
<evidence type="ECO:0000256" key="1">
    <source>
        <dbReference type="ARBA" id="ARBA00001974"/>
    </source>
</evidence>
<dbReference type="Pfam" id="PF02770">
    <property type="entry name" value="Acyl-CoA_dh_M"/>
    <property type="match status" value="1"/>
</dbReference>
<comment type="cofactor">
    <cofactor evidence="1 27">
        <name>FAD</name>
        <dbReference type="ChEBI" id="CHEBI:57692"/>
    </cofactor>
</comment>
<dbReference type="EC" id="1.3.8.5" evidence="16"/>
<evidence type="ECO:0000256" key="26">
    <source>
        <dbReference type="ARBA" id="ARBA00051903"/>
    </source>
</evidence>
<dbReference type="Gene3D" id="1.20.140.10">
    <property type="entry name" value="Butyryl-CoA Dehydrogenase, subunit A, domain 3"/>
    <property type="match status" value="1"/>
</dbReference>
<comment type="catalytic activity">
    <reaction evidence="24">
        <text>hexanoyl-CoA + oxidized [electron-transfer flavoprotein] + H(+) = (2E)-hexenoyl-CoA + reduced [electron-transfer flavoprotein]</text>
        <dbReference type="Rhea" id="RHEA:43464"/>
        <dbReference type="Rhea" id="RHEA-COMP:10685"/>
        <dbReference type="Rhea" id="RHEA-COMP:10686"/>
        <dbReference type="ChEBI" id="CHEBI:15378"/>
        <dbReference type="ChEBI" id="CHEBI:57692"/>
        <dbReference type="ChEBI" id="CHEBI:58307"/>
        <dbReference type="ChEBI" id="CHEBI:62077"/>
        <dbReference type="ChEBI" id="CHEBI:62620"/>
    </reaction>
    <physiologicalReaction direction="left-to-right" evidence="24">
        <dbReference type="Rhea" id="RHEA:43465"/>
    </physiologicalReaction>
</comment>
<evidence type="ECO:0000256" key="6">
    <source>
        <dbReference type="ARBA" id="ARBA00022553"/>
    </source>
</evidence>
<dbReference type="Pfam" id="PF02771">
    <property type="entry name" value="Acyl-CoA_dh_N"/>
    <property type="match status" value="1"/>
</dbReference>
<dbReference type="FunFam" id="2.40.110.10:FF:000001">
    <property type="entry name" value="Acyl-CoA dehydrogenase, mitochondrial"/>
    <property type="match status" value="1"/>
</dbReference>
<dbReference type="AlphaFoldDB" id="A0A183UZT0"/>
<evidence type="ECO:0000256" key="20">
    <source>
        <dbReference type="ARBA" id="ARBA00048235"/>
    </source>
</evidence>
<evidence type="ECO:0000256" key="25">
    <source>
        <dbReference type="ARBA" id="ARBA00049552"/>
    </source>
</evidence>